<feature type="region of interest" description="Disordered" evidence="1">
    <location>
        <begin position="58"/>
        <end position="77"/>
    </location>
</feature>
<keyword evidence="4" id="KW-1185">Reference proteome</keyword>
<evidence type="ECO:0000256" key="2">
    <source>
        <dbReference type="SAM" id="Phobius"/>
    </source>
</evidence>
<keyword evidence="2" id="KW-1133">Transmembrane helix</keyword>
<dbReference type="RefSeq" id="WP_171565613.1">
    <property type="nucleotide sequence ID" value="NZ_JAUSVZ010000004.1"/>
</dbReference>
<dbReference type="EMBL" id="OY569118">
    <property type="protein sequence ID" value="CAJ1002987.1"/>
    <property type="molecule type" value="Genomic_DNA"/>
</dbReference>
<reference evidence="3" key="1">
    <citation type="submission" date="2023-07" db="EMBL/GenBank/DDBJ databases">
        <authorList>
            <person name="Ivanov I."/>
            <person name="Teneva D."/>
            <person name="Stoikov I."/>
        </authorList>
    </citation>
    <scope>NUCLEOTIDE SEQUENCE</scope>
    <source>
        <strain evidence="3">4475</strain>
    </source>
</reference>
<name>A0AA48RHP7_9BACL</name>
<gene>
    <name evidence="3" type="primary">spoIIIAG</name>
    <name evidence="3" type="ORF">BSPP4475_11720</name>
</gene>
<dbReference type="Proteomes" id="UP001189619">
    <property type="component" value="Chromosome"/>
</dbReference>
<feature type="region of interest" description="Disordered" evidence="1">
    <location>
        <begin position="123"/>
        <end position="157"/>
    </location>
</feature>
<dbReference type="KEGG" id="bayd:BSPP4475_11720"/>
<evidence type="ECO:0000256" key="1">
    <source>
        <dbReference type="SAM" id="MobiDB-lite"/>
    </source>
</evidence>
<proteinExistence type="predicted"/>
<accession>A0AA48RHP7</accession>
<dbReference type="InterPro" id="IPR014195">
    <property type="entry name" value="Spore_III_AG"/>
</dbReference>
<feature type="transmembrane region" description="Helical" evidence="2">
    <location>
        <begin position="27"/>
        <end position="47"/>
    </location>
</feature>
<evidence type="ECO:0000313" key="3">
    <source>
        <dbReference type="EMBL" id="CAJ1002987.1"/>
    </source>
</evidence>
<organism evidence="3 4">
    <name type="scientific">Brevibacillus aydinogluensis</name>
    <dbReference type="NCBI Taxonomy" id="927786"/>
    <lineage>
        <taxon>Bacteria</taxon>
        <taxon>Bacillati</taxon>
        <taxon>Bacillota</taxon>
        <taxon>Bacilli</taxon>
        <taxon>Bacillales</taxon>
        <taxon>Paenibacillaceae</taxon>
        <taxon>Brevibacillus</taxon>
    </lineage>
</organism>
<evidence type="ECO:0000313" key="4">
    <source>
        <dbReference type="Proteomes" id="UP001189619"/>
    </source>
</evidence>
<protein>
    <submittedName>
        <fullName evidence="3">Stage III sporulation protein AG</fullName>
    </submittedName>
</protein>
<keyword evidence="2" id="KW-0472">Membrane</keyword>
<dbReference type="AlphaFoldDB" id="A0AA48RHP7"/>
<keyword evidence="2" id="KW-0812">Transmembrane</keyword>
<sequence length="217" mass="23757">MSEVKDVFAKLKKLWEGDGGDKKLRPIHYFIVIMGIGMAVMILTDFLKVERDQPLSFGVEGSNPTGPPDGEASVPAIGGSSAPDIIAEYENMYETQLREILGNVIGVGSVEVMVNLDSTPELVVEKNRNTRSSTNQETDKDRATRNQSEQSRDEQVVVISGKQDQPVVIKTLKPRVRGVLVVAKGADNIQVKAWITEAVQKVLDVPAYKISILPKKG</sequence>
<feature type="compositionally biased region" description="Basic and acidic residues" evidence="1">
    <location>
        <begin position="137"/>
        <end position="155"/>
    </location>
</feature>
<dbReference type="NCBIfam" id="TIGR02830">
    <property type="entry name" value="spore_III_AG"/>
    <property type="match status" value="1"/>
</dbReference>